<dbReference type="InterPro" id="IPR011856">
    <property type="entry name" value="tRNA_endonuc-like_dom_sf"/>
</dbReference>
<dbReference type="AlphaFoldDB" id="A0AAX0VCW1"/>
<evidence type="ECO:0000256" key="1">
    <source>
        <dbReference type="SAM" id="MobiDB-lite"/>
    </source>
</evidence>
<evidence type="ECO:0000313" key="4">
    <source>
        <dbReference type="Proteomes" id="UP000234349"/>
    </source>
</evidence>
<accession>A0AAX0VCW1</accession>
<name>A0AAX0VCW1_LATSK</name>
<protein>
    <recommendedName>
        <fullName evidence="2">Restriction endonuclease type IV Mrr domain-containing protein</fullName>
    </recommendedName>
</protein>
<organism evidence="3 4">
    <name type="scientific">Latilactobacillus sakei</name>
    <name type="common">Lactobacillus sakei</name>
    <dbReference type="NCBI Taxonomy" id="1599"/>
    <lineage>
        <taxon>Bacteria</taxon>
        <taxon>Bacillati</taxon>
        <taxon>Bacillota</taxon>
        <taxon>Bacilli</taxon>
        <taxon>Lactobacillales</taxon>
        <taxon>Lactobacillaceae</taxon>
        <taxon>Latilactobacillus</taxon>
    </lineage>
</organism>
<dbReference type="Pfam" id="PF04471">
    <property type="entry name" value="Mrr_cat"/>
    <property type="match status" value="1"/>
</dbReference>
<sequence length="75" mass="8342">MVLNSGRAKEGKRGLSGPNEWVKSTQLNDFNFSTTSTYTNDAVSRSRQGANLITLVDGDELVDLLFEYRMGTRVL</sequence>
<gene>
    <name evidence="3" type="ORF">CUR37_01160</name>
</gene>
<evidence type="ECO:0000259" key="2">
    <source>
        <dbReference type="Pfam" id="PF04471"/>
    </source>
</evidence>
<dbReference type="EMBL" id="MKGH01000004">
    <property type="protein sequence ID" value="PKX79768.1"/>
    <property type="molecule type" value="Genomic_DNA"/>
</dbReference>
<comment type="caution">
    <text evidence="3">The sequence shown here is derived from an EMBL/GenBank/DDBJ whole genome shotgun (WGS) entry which is preliminary data.</text>
</comment>
<evidence type="ECO:0000313" key="3">
    <source>
        <dbReference type="EMBL" id="PKX79768.1"/>
    </source>
</evidence>
<dbReference type="InterPro" id="IPR007560">
    <property type="entry name" value="Restrct_endonuc_IV_Mrr"/>
</dbReference>
<dbReference type="Gene3D" id="3.40.1350.10">
    <property type="match status" value="1"/>
</dbReference>
<feature type="region of interest" description="Disordered" evidence="1">
    <location>
        <begin position="1"/>
        <end position="20"/>
    </location>
</feature>
<dbReference type="RefSeq" id="WP_099769217.1">
    <property type="nucleotide sequence ID" value="NZ_MKGB01000025.1"/>
</dbReference>
<proteinExistence type="predicted"/>
<feature type="domain" description="Restriction endonuclease type IV Mrr" evidence="2">
    <location>
        <begin position="21"/>
        <end position="65"/>
    </location>
</feature>
<reference evidence="3 4" key="1">
    <citation type="submission" date="2016-09" db="EMBL/GenBank/DDBJ databases">
        <authorList>
            <person name="Inglin R.C."/>
        </authorList>
    </citation>
    <scope>NUCLEOTIDE SEQUENCE [LARGE SCALE GENOMIC DNA]</scope>
    <source>
        <strain evidence="3 4">RI-517</strain>
    </source>
</reference>
<dbReference type="GO" id="GO:0004519">
    <property type="term" value="F:endonuclease activity"/>
    <property type="evidence" value="ECO:0007669"/>
    <property type="project" value="InterPro"/>
</dbReference>
<dbReference type="Proteomes" id="UP000234349">
    <property type="component" value="Unassembled WGS sequence"/>
</dbReference>
<dbReference type="GO" id="GO:0009307">
    <property type="term" value="P:DNA restriction-modification system"/>
    <property type="evidence" value="ECO:0007669"/>
    <property type="project" value="InterPro"/>
</dbReference>
<dbReference type="GO" id="GO:0003677">
    <property type="term" value="F:DNA binding"/>
    <property type="evidence" value="ECO:0007669"/>
    <property type="project" value="InterPro"/>
</dbReference>